<protein>
    <submittedName>
        <fullName evidence="1">Uncharacterized protein</fullName>
    </submittedName>
</protein>
<organism evidence="1 2">
    <name type="scientific">Corynebacterium pseudopelargi</name>
    <dbReference type="NCBI Taxonomy" id="2080757"/>
    <lineage>
        <taxon>Bacteria</taxon>
        <taxon>Bacillati</taxon>
        <taxon>Actinomycetota</taxon>
        <taxon>Actinomycetes</taxon>
        <taxon>Mycobacteriales</taxon>
        <taxon>Corynebacteriaceae</taxon>
        <taxon>Corynebacterium</taxon>
    </lineage>
</organism>
<proteinExistence type="predicted"/>
<dbReference type="EMBL" id="CP033898">
    <property type="protein sequence ID" value="AZA08591.1"/>
    <property type="molecule type" value="Genomic_DNA"/>
</dbReference>
<dbReference type="AlphaFoldDB" id="A0A3G6ISI9"/>
<gene>
    <name evidence="1" type="ORF">CPPEL_02270</name>
</gene>
<evidence type="ECO:0000313" key="2">
    <source>
        <dbReference type="Proteomes" id="UP000271426"/>
    </source>
</evidence>
<sequence>MLFFDHIPAPIAAFAEQWNAVTFELMGRIDQLSAGLPEQWAQLLGMLPH</sequence>
<accession>A0A3G6ISI9</accession>
<name>A0A3G6ISI9_9CORY</name>
<keyword evidence="2" id="KW-1185">Reference proteome</keyword>
<dbReference type="RefSeq" id="WP_164470353.1">
    <property type="nucleotide sequence ID" value="NZ_CP033898.1"/>
</dbReference>
<reference evidence="1 2" key="1">
    <citation type="submission" date="2018-11" db="EMBL/GenBank/DDBJ databases">
        <authorList>
            <person name="Kleinhagauer T."/>
            <person name="Glaeser S.P."/>
            <person name="Spergser J."/>
            <person name="Ruckert C."/>
            <person name="Kaempfer P."/>
            <person name="Busse H.-J."/>
        </authorList>
    </citation>
    <scope>NUCLEOTIDE SEQUENCE [LARGE SCALE GENOMIC DNA]</scope>
    <source>
        <strain evidence="1 2">812CH</strain>
    </source>
</reference>
<dbReference type="KEGG" id="cpso:CPPEL_02270"/>
<dbReference type="Proteomes" id="UP000271426">
    <property type="component" value="Chromosome"/>
</dbReference>
<evidence type="ECO:0000313" key="1">
    <source>
        <dbReference type="EMBL" id="AZA08591.1"/>
    </source>
</evidence>